<feature type="domain" description="Glycosyltransferase 2-like" evidence="1">
    <location>
        <begin position="243"/>
        <end position="350"/>
    </location>
</feature>
<proteinExistence type="predicted"/>
<gene>
    <name evidence="2" type="ORF">QCQ61_00760</name>
</gene>
<keyword evidence="2" id="KW-0808">Transferase</keyword>
<dbReference type="Gene3D" id="3.90.550.10">
    <property type="entry name" value="Spore Coat Polysaccharide Biosynthesis Protein SpsA, Chain A"/>
    <property type="match status" value="1"/>
</dbReference>
<dbReference type="GO" id="GO:0016757">
    <property type="term" value="F:glycosyltransferase activity"/>
    <property type="evidence" value="ECO:0007669"/>
    <property type="project" value="UniProtKB-KW"/>
</dbReference>
<dbReference type="Proteomes" id="UP001238523">
    <property type="component" value="Chromosome"/>
</dbReference>
<evidence type="ECO:0000313" key="2">
    <source>
        <dbReference type="EMBL" id="WGF92734.1"/>
    </source>
</evidence>
<evidence type="ECO:0000313" key="3">
    <source>
        <dbReference type="Proteomes" id="UP001238523"/>
    </source>
</evidence>
<sequence length="519" mass="60810">MIFIIHQNNRVLKVLDNKQNKIAFNRKKSIADTLFNLATQFPNNLIIWCNRDYFDYINLKALPDIFHHRGILASFSFSDNNFLPNQIGYVDLSIYIKINKKVCYPTWLLSGDVGGVHAEVLNAISKDFNTYSNFHYFLNALAKTAMHQGLFCYSHPNLLLGKPNTVNQVKQASTFVLFQFVKEHYKWNWVYILFTAFIIFEKKFPIIPLLKSLFYKKIEYDFDFTKIPFQTSRNIIDKREIDVIIPTIGRKVYLYDVLKDLSRQTLLPKNVIIVEQNPIKNSVSELNYLYNEKWPFNIKHRFINKMGVCNARNIAIDLVESEWVFFGDDDIRFNKLLVEKAFINIKNLGVRAINFTCLQPLEEQTYFKIAQTPIFGSGSSVVKSELFKNIKFDLSYEYGYREDSDFGMQIRWLGEDVIFIPDLIITHLKAPVGGFRKKPASPWKSEKQLPKPSPTVMLFNLKYFTKQQKLGYKLMLFVKNYKSQSIKNPINYVKNMRKGWCVSLTWAEKINYNGVEKNN</sequence>
<dbReference type="SUPFAM" id="SSF53448">
    <property type="entry name" value="Nucleotide-diphospho-sugar transferases"/>
    <property type="match status" value="1"/>
</dbReference>
<reference evidence="2 3" key="1">
    <citation type="submission" date="2023-04" db="EMBL/GenBank/DDBJ databases">
        <title>Taxonomic identification of the Arctic strain Aequorivita sp. nov. and transcriptomic analysis in response to temperature stress.</title>
        <authorList>
            <person name="Liu W."/>
            <person name="Cong B."/>
            <person name="Lin J."/>
        </authorList>
    </citation>
    <scope>NUCLEOTIDE SEQUENCE [LARGE SCALE GENOMIC DNA]</scope>
    <source>
        <strain evidence="2 3">Ant34-E75</strain>
    </source>
</reference>
<dbReference type="InterPro" id="IPR029044">
    <property type="entry name" value="Nucleotide-diphossugar_trans"/>
</dbReference>
<keyword evidence="3" id="KW-1185">Reference proteome</keyword>
<dbReference type="EC" id="2.4.-.-" evidence="2"/>
<dbReference type="EMBL" id="CP122379">
    <property type="protein sequence ID" value="WGF92734.1"/>
    <property type="molecule type" value="Genomic_DNA"/>
</dbReference>
<accession>A0ABY8KTH0</accession>
<dbReference type="RefSeq" id="WP_279448804.1">
    <property type="nucleotide sequence ID" value="NZ_CP122379.1"/>
</dbReference>
<name>A0ABY8KTH0_9FLAO</name>
<protein>
    <submittedName>
        <fullName evidence="2">Glycosyltransferase family A protein</fullName>
        <ecNumber evidence="2">2.4.-.-</ecNumber>
    </submittedName>
</protein>
<dbReference type="InterPro" id="IPR001173">
    <property type="entry name" value="Glyco_trans_2-like"/>
</dbReference>
<dbReference type="CDD" id="cd00761">
    <property type="entry name" value="Glyco_tranf_GTA_type"/>
    <property type="match status" value="1"/>
</dbReference>
<evidence type="ECO:0000259" key="1">
    <source>
        <dbReference type="Pfam" id="PF00535"/>
    </source>
</evidence>
<dbReference type="Pfam" id="PF00535">
    <property type="entry name" value="Glycos_transf_2"/>
    <property type="match status" value="1"/>
</dbReference>
<keyword evidence="2" id="KW-0328">Glycosyltransferase</keyword>
<organism evidence="2 3">
    <name type="scientific">Aequorivita marisscotiae</name>
    <dbReference type="NCBI Taxonomy" id="3040348"/>
    <lineage>
        <taxon>Bacteria</taxon>
        <taxon>Pseudomonadati</taxon>
        <taxon>Bacteroidota</taxon>
        <taxon>Flavobacteriia</taxon>
        <taxon>Flavobacteriales</taxon>
        <taxon>Flavobacteriaceae</taxon>
        <taxon>Aequorivita</taxon>
    </lineage>
</organism>